<feature type="transmembrane region" description="Helical" evidence="1">
    <location>
        <begin position="20"/>
        <end position="38"/>
    </location>
</feature>
<feature type="transmembrane region" description="Helical" evidence="1">
    <location>
        <begin position="59"/>
        <end position="82"/>
    </location>
</feature>
<evidence type="ECO:0000313" key="3">
    <source>
        <dbReference type="Proteomes" id="UP000250321"/>
    </source>
</evidence>
<sequence>MEIQFSLFENGFGLQSGSEMGLFGLLFLELVKFGLVELSMKRKCSSMGWSGRGGMGLGLWVASGLWLALWVVAGDGVVRFWVAGVGYGVAMGIEWVGVGAAGESELLNDDVAYTTWLFFCLRVGLVLGQCFRKMTGIISRFPTYLLDMCRIWCTLNPNPQMCGLKSLIPKR</sequence>
<comment type="caution">
    <text evidence="2">The sequence shown here is derived from an EMBL/GenBank/DDBJ whole genome shotgun (WGS) entry which is preliminary data.</text>
</comment>
<accession>A0A314YCR3</accession>
<organism evidence="2 3">
    <name type="scientific">Prunus yedoensis var. nudiflora</name>
    <dbReference type="NCBI Taxonomy" id="2094558"/>
    <lineage>
        <taxon>Eukaryota</taxon>
        <taxon>Viridiplantae</taxon>
        <taxon>Streptophyta</taxon>
        <taxon>Embryophyta</taxon>
        <taxon>Tracheophyta</taxon>
        <taxon>Spermatophyta</taxon>
        <taxon>Magnoliopsida</taxon>
        <taxon>eudicotyledons</taxon>
        <taxon>Gunneridae</taxon>
        <taxon>Pentapetalae</taxon>
        <taxon>rosids</taxon>
        <taxon>fabids</taxon>
        <taxon>Rosales</taxon>
        <taxon>Rosaceae</taxon>
        <taxon>Amygdaloideae</taxon>
        <taxon>Amygdaleae</taxon>
        <taxon>Prunus</taxon>
    </lineage>
</organism>
<evidence type="ECO:0000313" key="2">
    <source>
        <dbReference type="EMBL" id="PQQ06225.1"/>
    </source>
</evidence>
<keyword evidence="3" id="KW-1185">Reference proteome</keyword>
<keyword evidence="1" id="KW-0812">Transmembrane</keyword>
<gene>
    <name evidence="2" type="ORF">Pyn_02774</name>
</gene>
<evidence type="ECO:0008006" key="4">
    <source>
        <dbReference type="Google" id="ProtNLM"/>
    </source>
</evidence>
<dbReference type="EMBL" id="PJQY01000990">
    <property type="protein sequence ID" value="PQQ06225.1"/>
    <property type="molecule type" value="Genomic_DNA"/>
</dbReference>
<dbReference type="Proteomes" id="UP000250321">
    <property type="component" value="Unassembled WGS sequence"/>
</dbReference>
<proteinExistence type="predicted"/>
<reference evidence="2 3" key="1">
    <citation type="submission" date="2018-02" db="EMBL/GenBank/DDBJ databases">
        <title>Draft genome of wild Prunus yedoensis var. nudiflora.</title>
        <authorList>
            <person name="Baek S."/>
            <person name="Kim J.-H."/>
            <person name="Choi K."/>
            <person name="Kim G.-B."/>
            <person name="Cho A."/>
            <person name="Jang H."/>
            <person name="Shin C.-H."/>
            <person name="Yu H.-J."/>
            <person name="Mun J.-H."/>
        </authorList>
    </citation>
    <scope>NUCLEOTIDE SEQUENCE [LARGE SCALE GENOMIC DNA]</scope>
    <source>
        <strain evidence="3">cv. Jeju island</strain>
        <tissue evidence="2">Leaf</tissue>
    </source>
</reference>
<name>A0A314YCR3_PRUYE</name>
<dbReference type="AlphaFoldDB" id="A0A314YCR3"/>
<keyword evidence="1" id="KW-0472">Membrane</keyword>
<feature type="transmembrane region" description="Helical" evidence="1">
    <location>
        <begin position="111"/>
        <end position="131"/>
    </location>
</feature>
<protein>
    <recommendedName>
        <fullName evidence="4">Transmembrane protein</fullName>
    </recommendedName>
</protein>
<evidence type="ECO:0000256" key="1">
    <source>
        <dbReference type="SAM" id="Phobius"/>
    </source>
</evidence>
<keyword evidence="1" id="KW-1133">Transmembrane helix</keyword>